<dbReference type="EMBL" id="CP107028">
    <property type="protein sequence ID" value="UYG98364.1"/>
    <property type="molecule type" value="Genomic_DNA"/>
</dbReference>
<geneLocation type="plasmid" evidence="3 4">
    <name>p1</name>
</geneLocation>
<keyword evidence="3" id="KW-0614">Plasmid</keyword>
<feature type="region of interest" description="Disordered" evidence="1">
    <location>
        <begin position="56"/>
        <end position="101"/>
    </location>
</feature>
<feature type="signal peptide" evidence="2">
    <location>
        <begin position="1"/>
        <end position="26"/>
    </location>
</feature>
<keyword evidence="2" id="KW-0732">Signal</keyword>
<accession>A0AA46SMN9</accession>
<feature type="compositionally biased region" description="Basic and acidic residues" evidence="1">
    <location>
        <begin position="92"/>
        <end position="101"/>
    </location>
</feature>
<proteinExistence type="predicted"/>
<dbReference type="Proteomes" id="UP001163104">
    <property type="component" value="Plasmid p1"/>
</dbReference>
<evidence type="ECO:0000256" key="2">
    <source>
        <dbReference type="SAM" id="SignalP"/>
    </source>
</evidence>
<feature type="compositionally biased region" description="Polar residues" evidence="1">
    <location>
        <begin position="56"/>
        <end position="91"/>
    </location>
</feature>
<name>A0AA46SMN9_CYTFI</name>
<organism evidence="3 4">
    <name type="scientific">Cytobacillus firmus</name>
    <name type="common">Bacillus firmus</name>
    <dbReference type="NCBI Taxonomy" id="1399"/>
    <lineage>
        <taxon>Bacteria</taxon>
        <taxon>Bacillati</taxon>
        <taxon>Bacillota</taxon>
        <taxon>Bacilli</taxon>
        <taxon>Bacillales</taxon>
        <taxon>Bacillaceae</taxon>
        <taxon>Cytobacillus</taxon>
    </lineage>
</organism>
<evidence type="ECO:0000313" key="4">
    <source>
        <dbReference type="Proteomes" id="UP001163104"/>
    </source>
</evidence>
<evidence type="ECO:0000256" key="1">
    <source>
        <dbReference type="SAM" id="MobiDB-lite"/>
    </source>
</evidence>
<protein>
    <submittedName>
        <fullName evidence="3">Uncharacterized protein</fullName>
    </submittedName>
</protein>
<feature type="chain" id="PRO_5041368091" evidence="2">
    <location>
        <begin position="27"/>
        <end position="101"/>
    </location>
</feature>
<gene>
    <name evidence="3" type="ORF">OD459_26220</name>
</gene>
<evidence type="ECO:0000313" key="3">
    <source>
        <dbReference type="EMBL" id="UYG98364.1"/>
    </source>
</evidence>
<dbReference type="RefSeq" id="WP_251264583.1">
    <property type="nucleotide sequence ID" value="NZ_CP085391.1"/>
</dbReference>
<dbReference type="AlphaFoldDB" id="A0AA46SMN9"/>
<reference evidence="3" key="1">
    <citation type="submission" date="2022-10" db="EMBL/GenBank/DDBJ databases">
        <title>Mechanism of multi-heavy metal repair in Cytobacillus Firmus M7.</title>
        <authorList>
            <person name="Li X."/>
            <person name="Yu C."/>
        </authorList>
    </citation>
    <scope>NUCLEOTIDE SEQUENCE</scope>
    <source>
        <strain evidence="3">M7</strain>
        <plasmid evidence="3">p1</plasmid>
    </source>
</reference>
<sequence>MEVLKKLLTSIVAIALFLGIGTAALAHSNSTPSQGNGNWQQMMDYCYEMMNSFMDNNHQNNIPNETSPSENLNTGQTNSIKSMHNTTNNHQYQDHSMYDDC</sequence>